<dbReference type="EMBL" id="LGKP01000026">
    <property type="protein sequence ID" value="KPL84927.1"/>
    <property type="molecule type" value="Genomic_DNA"/>
</dbReference>
<dbReference type="PANTHER" id="PTHR47691">
    <property type="entry name" value="REGULATOR-RELATED"/>
    <property type="match status" value="1"/>
</dbReference>
<reference evidence="2 3" key="1">
    <citation type="submission" date="2015-07" db="EMBL/GenBank/DDBJ databases">
        <title>Whole genome sequence of Herpetosiphon geysericola DSM 7119.</title>
        <authorList>
            <person name="Hemp J."/>
            <person name="Ward L.M."/>
            <person name="Pace L.A."/>
            <person name="Fischer W.W."/>
        </authorList>
    </citation>
    <scope>NUCLEOTIDE SEQUENCE [LARGE SCALE GENOMIC DNA]</scope>
    <source>
        <strain evidence="2 3">DSM 7119</strain>
    </source>
</reference>
<organism evidence="2 3">
    <name type="scientific">Herpetosiphon geysericola</name>
    <dbReference type="NCBI Taxonomy" id="70996"/>
    <lineage>
        <taxon>Bacteria</taxon>
        <taxon>Bacillati</taxon>
        <taxon>Chloroflexota</taxon>
        <taxon>Chloroflexia</taxon>
        <taxon>Herpetosiphonales</taxon>
        <taxon>Herpetosiphonaceae</taxon>
        <taxon>Herpetosiphon</taxon>
    </lineage>
</organism>
<dbReference type="OrthoDB" id="9776390at2"/>
<dbReference type="InterPro" id="IPR002182">
    <property type="entry name" value="NB-ARC"/>
</dbReference>
<dbReference type="InterPro" id="IPR027417">
    <property type="entry name" value="P-loop_NTPase"/>
</dbReference>
<keyword evidence="3" id="KW-1185">Reference proteome</keyword>
<dbReference type="Pfam" id="PF00931">
    <property type="entry name" value="NB-ARC"/>
    <property type="match status" value="1"/>
</dbReference>
<gene>
    <name evidence="2" type="ORF">SE18_18810</name>
</gene>
<evidence type="ECO:0000313" key="3">
    <source>
        <dbReference type="Proteomes" id="UP000050277"/>
    </source>
</evidence>
<sequence length="434" mass="48317">MTTPASLEWTAEVVHSLLNYPQRLLAHPAWSLVIAELGGLRHLHQQLLTYPLKTKEVRLLTILISQPEASVDYYCDVLAIHPATFHRQQNALCQRLSGLLPTPKVEPAAPSIPQLDFQMPKTSFLGRTLDLERIQLLFDQGCDWISLIGPAGVGKTRLALEMSQRVGPIFRDGVGLLHIPSKATQATLARDFLAQLGLDSPHLDAQQRLQAYFSSRQMLLILDNLNQPELAAWLCERLQTAPFVRVLATATQRLHVPQERLHHVEGFGFAADHPGLLEAKYSLQLLLERLNPFQTLDLNDPVQLGLANQLCQLLGGLPLALELVASLSIDYDLASLVAQLQAIVSGEERLAWLIKLCYTTLQPATQQLLATLAGLPRWLNQRELAALQELPSRQLQASVHEAQTKHLLVDWAAWYAMPSCIQHAIANPENIHLS</sequence>
<dbReference type="PANTHER" id="PTHR47691:SF3">
    <property type="entry name" value="HTH-TYPE TRANSCRIPTIONAL REGULATOR RV0890C-RELATED"/>
    <property type="match status" value="1"/>
</dbReference>
<dbReference type="SUPFAM" id="SSF52540">
    <property type="entry name" value="P-loop containing nucleoside triphosphate hydrolases"/>
    <property type="match status" value="1"/>
</dbReference>
<accession>A0A0P6XMZ1</accession>
<comment type="caution">
    <text evidence="2">The sequence shown here is derived from an EMBL/GenBank/DDBJ whole genome shotgun (WGS) entry which is preliminary data.</text>
</comment>
<evidence type="ECO:0000313" key="2">
    <source>
        <dbReference type="EMBL" id="KPL84927.1"/>
    </source>
</evidence>
<evidence type="ECO:0000259" key="1">
    <source>
        <dbReference type="Pfam" id="PF00931"/>
    </source>
</evidence>
<dbReference type="GO" id="GO:0043531">
    <property type="term" value="F:ADP binding"/>
    <property type="evidence" value="ECO:0007669"/>
    <property type="project" value="InterPro"/>
</dbReference>
<name>A0A0P6XMZ1_9CHLR</name>
<dbReference type="STRING" id="70996.SE18_18810"/>
<protein>
    <recommendedName>
        <fullName evidence="1">NB-ARC domain-containing protein</fullName>
    </recommendedName>
</protein>
<dbReference type="RefSeq" id="WP_054536006.1">
    <property type="nucleotide sequence ID" value="NZ_LGKP01000026.1"/>
</dbReference>
<dbReference type="AlphaFoldDB" id="A0A0P6XMZ1"/>
<proteinExistence type="predicted"/>
<dbReference type="PRINTS" id="PR00364">
    <property type="entry name" value="DISEASERSIST"/>
</dbReference>
<feature type="domain" description="NB-ARC" evidence="1">
    <location>
        <begin position="135"/>
        <end position="230"/>
    </location>
</feature>
<dbReference type="Gene3D" id="3.40.50.300">
    <property type="entry name" value="P-loop containing nucleotide triphosphate hydrolases"/>
    <property type="match status" value="1"/>
</dbReference>
<dbReference type="Proteomes" id="UP000050277">
    <property type="component" value="Unassembled WGS sequence"/>
</dbReference>